<gene>
    <name evidence="1" type="ORF">AXW67_06970</name>
</gene>
<reference evidence="1 2" key="1">
    <citation type="submission" date="2016-02" db="EMBL/GenBank/DDBJ databases">
        <title>Draft genome sequence of the strain BR 10247T Bradyrhizobium neotropicale isolated from nodules of Centrolobium paraense.</title>
        <authorList>
            <person name="Simoes-Araujo J.L."/>
            <person name="Barauna A.C."/>
            <person name="Silva K."/>
            <person name="Zilli J.E."/>
        </authorList>
    </citation>
    <scope>NUCLEOTIDE SEQUENCE [LARGE SCALE GENOMIC DNA]</scope>
    <source>
        <strain evidence="1 2">BR 10247</strain>
    </source>
</reference>
<accession>A0A176ZDK2</accession>
<evidence type="ECO:0000313" key="1">
    <source>
        <dbReference type="EMBL" id="OAF17856.1"/>
    </source>
</evidence>
<organism evidence="1 2">
    <name type="scientific">Bradyrhizobium neotropicale</name>
    <dbReference type="NCBI Taxonomy" id="1497615"/>
    <lineage>
        <taxon>Bacteria</taxon>
        <taxon>Pseudomonadati</taxon>
        <taxon>Pseudomonadota</taxon>
        <taxon>Alphaproteobacteria</taxon>
        <taxon>Hyphomicrobiales</taxon>
        <taxon>Nitrobacteraceae</taxon>
        <taxon>Bradyrhizobium</taxon>
    </lineage>
</organism>
<dbReference type="Proteomes" id="UP000077173">
    <property type="component" value="Unassembled WGS sequence"/>
</dbReference>
<evidence type="ECO:0000313" key="2">
    <source>
        <dbReference type="Proteomes" id="UP000077173"/>
    </source>
</evidence>
<proteinExistence type="predicted"/>
<dbReference type="EMBL" id="LSEF01000040">
    <property type="protein sequence ID" value="OAF17856.1"/>
    <property type="molecule type" value="Genomic_DNA"/>
</dbReference>
<comment type="caution">
    <text evidence="1">The sequence shown here is derived from an EMBL/GenBank/DDBJ whole genome shotgun (WGS) entry which is preliminary data.</text>
</comment>
<keyword evidence="2" id="KW-1185">Reference proteome</keyword>
<protein>
    <submittedName>
        <fullName evidence="1">Uncharacterized protein</fullName>
    </submittedName>
</protein>
<name>A0A176ZDK2_9BRAD</name>
<dbReference type="AlphaFoldDB" id="A0A176ZDK2"/>
<sequence>MSGYSGNRTHDNNVYSAEVTQQAAYKAASSQAAVKAADIAFHRAVKASAKANGIGFDCNTQALVELGTGGV</sequence>
<dbReference type="RefSeq" id="WP_063678101.1">
    <property type="nucleotide sequence ID" value="NZ_LSEF01000040.1"/>
</dbReference>
<dbReference type="GeneID" id="32587221"/>